<reference evidence="1 2" key="1">
    <citation type="submission" date="2019-08" db="EMBL/GenBank/DDBJ databases">
        <title>Deep-cultivation of Planctomycetes and their phenomic and genomic characterization uncovers novel biology.</title>
        <authorList>
            <person name="Wiegand S."/>
            <person name="Jogler M."/>
            <person name="Boedeker C."/>
            <person name="Pinto D."/>
            <person name="Vollmers J."/>
            <person name="Rivas-Marin E."/>
            <person name="Kohn T."/>
            <person name="Peeters S.H."/>
            <person name="Heuer A."/>
            <person name="Rast P."/>
            <person name="Oberbeckmann S."/>
            <person name="Bunk B."/>
            <person name="Jeske O."/>
            <person name="Meyerdierks A."/>
            <person name="Storesund J.E."/>
            <person name="Kallscheuer N."/>
            <person name="Luecker S."/>
            <person name="Lage O.M."/>
            <person name="Pohl T."/>
            <person name="Merkel B.J."/>
            <person name="Hornburger P."/>
            <person name="Mueller R.-W."/>
            <person name="Bruemmer F."/>
            <person name="Labrenz M."/>
            <person name="Spormann A.M."/>
            <person name="Op den Camp H."/>
            <person name="Overmann J."/>
            <person name="Amann R."/>
            <person name="Jetten M.S.M."/>
            <person name="Mascher T."/>
            <person name="Medema M.H."/>
            <person name="Devos D.P."/>
            <person name="Kaster A.-K."/>
            <person name="Ovreas L."/>
            <person name="Rohde M."/>
            <person name="Galperin M.Y."/>
            <person name="Jogler C."/>
        </authorList>
    </citation>
    <scope>NUCLEOTIDE SEQUENCE [LARGE SCALE GENOMIC DNA]</scope>
    <source>
        <strain evidence="1 2">DSM 8797</strain>
    </source>
</reference>
<dbReference type="Proteomes" id="UP000322887">
    <property type="component" value="Chromosome"/>
</dbReference>
<sequence length="477" mass="54006">MNDRKISGMRLPVIFLTLTIMILCGSSAVPGVKGEAWAAEDTASLFQKYKGEQQEIKLPEKVTDVVLAGSGRYLLIQMGAAKQLAVFDVNQAKIIKTLPLISDKVKIAAGAEKFIVIDSDQHIIERWSLTTFEREKVSQTPFSGILKAVGMGYASQGPFVVRFAEEEDYDAKTGCLLVDLETLAPVPDLTFRQRMGFPRNRETMRIRASAGGELFGISTVRRDRESHLWVLDGKKVNNYRSYNLEFIRPLPDASYVLTRYGLFTRELFYRGNERGKEAQYVTTLHPAFYLEVPYFSRDKTGTSSGSDYFGILYLTETGQRIANLPLSPLNLEQDESKYGEPEFAPEFSLDKRLVYIPQADLLLTFPYTNDRMLMTPIQLQAELKKRGTDYLFISSLPPSHCQKGKTLEYSLQVESSSSQFEVELSAAPEGMKLIDSKKLRWEVPESFDDDEVFVVITVKAKGDQTEFQTFRLEVQDR</sequence>
<evidence type="ECO:0000313" key="1">
    <source>
        <dbReference type="EMBL" id="QEG14359.1"/>
    </source>
</evidence>
<dbReference type="EMBL" id="CP042910">
    <property type="protein sequence ID" value="QEG14359.1"/>
    <property type="molecule type" value="Genomic_DNA"/>
</dbReference>
<accession>A0ABX5YFE4</accession>
<organism evidence="1 2">
    <name type="scientific">Gimesia maris</name>
    <dbReference type="NCBI Taxonomy" id="122"/>
    <lineage>
        <taxon>Bacteria</taxon>
        <taxon>Pseudomonadati</taxon>
        <taxon>Planctomycetota</taxon>
        <taxon>Planctomycetia</taxon>
        <taxon>Planctomycetales</taxon>
        <taxon>Planctomycetaceae</taxon>
        <taxon>Gimesia</taxon>
    </lineage>
</organism>
<keyword evidence="2" id="KW-1185">Reference proteome</keyword>
<protein>
    <submittedName>
        <fullName evidence="1">Uncharacterized protein</fullName>
    </submittedName>
</protein>
<proteinExistence type="predicted"/>
<evidence type="ECO:0000313" key="2">
    <source>
        <dbReference type="Proteomes" id="UP000322887"/>
    </source>
</evidence>
<name>A0ABX5YFE4_9PLAN</name>
<gene>
    <name evidence="1" type="ORF">GmarT_01920</name>
</gene>